<evidence type="ECO:0000256" key="1">
    <source>
        <dbReference type="SAM" id="SignalP"/>
    </source>
</evidence>
<feature type="chain" id="PRO_5010875414" evidence="1">
    <location>
        <begin position="23"/>
        <end position="149"/>
    </location>
</feature>
<gene>
    <name evidence="2" type="ORF">ZT3D7_G4378</name>
</gene>
<keyword evidence="1" id="KW-0732">Signal</keyword>
<feature type="signal peptide" evidence="1">
    <location>
        <begin position="1"/>
        <end position="22"/>
    </location>
</feature>
<dbReference type="AlphaFoldDB" id="A0A1X7RQH3"/>
<keyword evidence="3" id="KW-1185">Reference proteome</keyword>
<accession>A0A1X7RQH3</accession>
<organism evidence="2 3">
    <name type="scientific">Zymoseptoria tritici (strain ST99CH_3D7)</name>
    <dbReference type="NCBI Taxonomy" id="1276538"/>
    <lineage>
        <taxon>Eukaryota</taxon>
        <taxon>Fungi</taxon>
        <taxon>Dikarya</taxon>
        <taxon>Ascomycota</taxon>
        <taxon>Pezizomycotina</taxon>
        <taxon>Dothideomycetes</taxon>
        <taxon>Dothideomycetidae</taxon>
        <taxon>Mycosphaerellales</taxon>
        <taxon>Mycosphaerellaceae</taxon>
        <taxon>Zymoseptoria</taxon>
    </lineage>
</organism>
<evidence type="ECO:0000313" key="3">
    <source>
        <dbReference type="Proteomes" id="UP000215127"/>
    </source>
</evidence>
<proteinExistence type="predicted"/>
<dbReference type="EMBL" id="LT853694">
    <property type="protein sequence ID" value="SMQ49227.1"/>
    <property type="molecule type" value="Genomic_DNA"/>
</dbReference>
<sequence length="149" mass="15196">MQIKVFIATVFAVMAAADSAHPKGDRGQDCPNPSISCNDCHGNAVAPGHCGPLSKYSGCGCDNVSGYGFPCPSVVVDCSDCDGQNGLPGFCGPADSRFECGCNPNLSTKGYKCPSTPPACSSCDEVHSPDYAKCGPASSLEACGCNPNF</sequence>
<dbReference type="Proteomes" id="UP000215127">
    <property type="component" value="Chromosome 3"/>
</dbReference>
<name>A0A1X7RQH3_ZYMT9</name>
<evidence type="ECO:0000313" key="2">
    <source>
        <dbReference type="EMBL" id="SMQ49227.1"/>
    </source>
</evidence>
<protein>
    <submittedName>
        <fullName evidence="2">Uncharacterized protein</fullName>
    </submittedName>
</protein>
<reference evidence="2 3" key="1">
    <citation type="submission" date="2016-06" db="EMBL/GenBank/DDBJ databases">
        <authorList>
            <person name="Kjaerup R.B."/>
            <person name="Dalgaard T.S."/>
            <person name="Juul-Madsen H.R."/>
        </authorList>
    </citation>
    <scope>NUCLEOTIDE SEQUENCE [LARGE SCALE GENOMIC DNA]</scope>
</reference>